<dbReference type="SUPFAM" id="SSF56112">
    <property type="entry name" value="Protein kinase-like (PK-like)"/>
    <property type="match status" value="1"/>
</dbReference>
<keyword evidence="3" id="KW-1185">Reference proteome</keyword>
<organism evidence="2 3">
    <name type="scientific">Nonomuraea harbinensis</name>
    <dbReference type="NCBI Taxonomy" id="1286938"/>
    <lineage>
        <taxon>Bacteria</taxon>
        <taxon>Bacillati</taxon>
        <taxon>Actinomycetota</taxon>
        <taxon>Actinomycetes</taxon>
        <taxon>Streptosporangiales</taxon>
        <taxon>Streptosporangiaceae</taxon>
        <taxon>Nonomuraea</taxon>
    </lineage>
</organism>
<dbReference type="PANTHER" id="PTHR47829:SF1">
    <property type="entry name" value="HAD FAMILY PHOSPHATASE"/>
    <property type="match status" value="1"/>
</dbReference>
<evidence type="ECO:0000313" key="2">
    <source>
        <dbReference type="EMBL" id="MFC5817560.1"/>
    </source>
</evidence>
<proteinExistence type="predicted"/>
<gene>
    <name evidence="2" type="ORF">ACFPUY_20890</name>
</gene>
<dbReference type="InterPro" id="IPR041726">
    <property type="entry name" value="ACAD10_11_N"/>
</dbReference>
<dbReference type="EMBL" id="JBHSNW010000009">
    <property type="protein sequence ID" value="MFC5817560.1"/>
    <property type="molecule type" value="Genomic_DNA"/>
</dbReference>
<dbReference type="Gene3D" id="3.90.1200.10">
    <property type="match status" value="1"/>
</dbReference>
<dbReference type="InterPro" id="IPR011009">
    <property type="entry name" value="Kinase-like_dom_sf"/>
</dbReference>
<evidence type="ECO:0000313" key="3">
    <source>
        <dbReference type="Proteomes" id="UP001596096"/>
    </source>
</evidence>
<reference evidence="3" key="1">
    <citation type="journal article" date="2019" name="Int. J. Syst. Evol. Microbiol.">
        <title>The Global Catalogue of Microorganisms (GCM) 10K type strain sequencing project: providing services to taxonomists for standard genome sequencing and annotation.</title>
        <authorList>
            <consortium name="The Broad Institute Genomics Platform"/>
            <consortium name="The Broad Institute Genome Sequencing Center for Infectious Disease"/>
            <person name="Wu L."/>
            <person name="Ma J."/>
        </authorList>
    </citation>
    <scope>NUCLEOTIDE SEQUENCE [LARGE SCALE GENOMIC DNA]</scope>
    <source>
        <strain evidence="3">CGMCC 4.7106</strain>
    </source>
</reference>
<dbReference type="PANTHER" id="PTHR47829">
    <property type="entry name" value="HYDROLASE, PUTATIVE (AFU_ORTHOLOGUE AFUA_1G12880)-RELATED"/>
    <property type="match status" value="1"/>
</dbReference>
<sequence>MDLPGLDLKAFRRWYDAERPDEIAGPLRARMIPGGKSNLTYEVTDGVSWWIVRRPPLGHVQDTAHDMRREYTVMTALAGTDVPVPETYALCSDPEVLGVRFYVMQHVAGTVYRDAAQLEELGPRPTAAMARQMVGVLARLHAVDPERVGLGAFGRPERFLARQIRRWGVQLAGSASRELPDADRLLSRLGDEIPDTDDGRASGLVHGDYRLDNLLMDLTAEQPVRAVVDWEMATLGDPLADVALMLVYDRLYQVAGGATIADYGAASGYPGAREQLEAYAEAGGRDLAPLGFHLGLAHLKLAVILEGIHYRHLRGQTLGQGFDQVGEAVRPLLAAGLAALDGRSG</sequence>
<feature type="domain" description="Aminoglycoside phosphotransferase" evidence="1">
    <location>
        <begin position="31"/>
        <end position="277"/>
    </location>
</feature>
<dbReference type="Pfam" id="PF01636">
    <property type="entry name" value="APH"/>
    <property type="match status" value="1"/>
</dbReference>
<evidence type="ECO:0000259" key="1">
    <source>
        <dbReference type="Pfam" id="PF01636"/>
    </source>
</evidence>
<dbReference type="RefSeq" id="WP_308248978.1">
    <property type="nucleotide sequence ID" value="NZ_JAHKRN010000017.1"/>
</dbReference>
<dbReference type="InterPro" id="IPR052898">
    <property type="entry name" value="ACAD10-like"/>
</dbReference>
<dbReference type="CDD" id="cd05154">
    <property type="entry name" value="ACAD10_11_N-like"/>
    <property type="match status" value="1"/>
</dbReference>
<comment type="caution">
    <text evidence="2">The sequence shown here is derived from an EMBL/GenBank/DDBJ whole genome shotgun (WGS) entry which is preliminary data.</text>
</comment>
<accession>A0ABW1BWY6</accession>
<name>A0ABW1BWY6_9ACTN</name>
<dbReference type="Gene3D" id="3.30.200.20">
    <property type="entry name" value="Phosphorylase Kinase, domain 1"/>
    <property type="match status" value="1"/>
</dbReference>
<protein>
    <submittedName>
        <fullName evidence="2">Phosphotransferase family protein</fullName>
    </submittedName>
</protein>
<dbReference type="InterPro" id="IPR002575">
    <property type="entry name" value="Aminoglycoside_PTrfase"/>
</dbReference>
<dbReference type="Proteomes" id="UP001596096">
    <property type="component" value="Unassembled WGS sequence"/>
</dbReference>